<evidence type="ECO:0000256" key="5">
    <source>
        <dbReference type="ARBA" id="ARBA00023136"/>
    </source>
</evidence>
<evidence type="ECO:0000256" key="1">
    <source>
        <dbReference type="ARBA" id="ARBA00004651"/>
    </source>
</evidence>
<keyword evidence="2" id="KW-1003">Cell membrane</keyword>
<feature type="transmembrane region" description="Helical" evidence="6">
    <location>
        <begin position="132"/>
        <end position="151"/>
    </location>
</feature>
<feature type="transmembrane region" description="Helical" evidence="6">
    <location>
        <begin position="267"/>
        <end position="288"/>
    </location>
</feature>
<feature type="transmembrane region" description="Helical" evidence="6">
    <location>
        <begin position="309"/>
        <end position="327"/>
    </location>
</feature>
<protein>
    <submittedName>
        <fullName evidence="7">Branched-chain amino acid ABC transporter permease</fullName>
    </submittedName>
</protein>
<comment type="subcellular location">
    <subcellularLocation>
        <location evidence="1">Cell membrane</location>
        <topology evidence="1">Multi-pass membrane protein</topology>
    </subcellularLocation>
</comment>
<keyword evidence="4 6" id="KW-1133">Transmembrane helix</keyword>
<proteinExistence type="predicted"/>
<accession>A0A7C2Z465</accession>
<comment type="caution">
    <text evidence="7">The sequence shown here is derived from an EMBL/GenBank/DDBJ whole genome shotgun (WGS) entry which is preliminary data.</text>
</comment>
<feature type="transmembrane region" description="Helical" evidence="6">
    <location>
        <begin position="97"/>
        <end position="120"/>
    </location>
</feature>
<reference evidence="7" key="1">
    <citation type="journal article" date="2020" name="mSystems">
        <title>Genome- and Community-Level Interaction Insights into Carbon Utilization and Element Cycling Functions of Hydrothermarchaeota in Hydrothermal Sediment.</title>
        <authorList>
            <person name="Zhou Z."/>
            <person name="Liu Y."/>
            <person name="Xu W."/>
            <person name="Pan J."/>
            <person name="Luo Z.H."/>
            <person name="Li M."/>
        </authorList>
    </citation>
    <scope>NUCLEOTIDE SEQUENCE [LARGE SCALE GENOMIC DNA]</scope>
    <source>
        <strain evidence="7">SpSt-1259</strain>
    </source>
</reference>
<evidence type="ECO:0000256" key="6">
    <source>
        <dbReference type="SAM" id="Phobius"/>
    </source>
</evidence>
<dbReference type="InterPro" id="IPR001851">
    <property type="entry name" value="ABC_transp_permease"/>
</dbReference>
<name>A0A7C2Z465_9CREN</name>
<feature type="transmembrane region" description="Helical" evidence="6">
    <location>
        <begin position="38"/>
        <end position="55"/>
    </location>
</feature>
<evidence type="ECO:0000256" key="4">
    <source>
        <dbReference type="ARBA" id="ARBA00022989"/>
    </source>
</evidence>
<feature type="transmembrane region" description="Helical" evidence="6">
    <location>
        <begin position="227"/>
        <end position="247"/>
    </location>
</feature>
<dbReference type="Pfam" id="PF02653">
    <property type="entry name" value="BPD_transp_2"/>
    <property type="match status" value="1"/>
</dbReference>
<dbReference type="InterPro" id="IPR043428">
    <property type="entry name" value="LivM-like"/>
</dbReference>
<dbReference type="GO" id="GO:0015658">
    <property type="term" value="F:branched-chain amino acid transmembrane transporter activity"/>
    <property type="evidence" value="ECO:0007669"/>
    <property type="project" value="InterPro"/>
</dbReference>
<evidence type="ECO:0000313" key="7">
    <source>
        <dbReference type="EMBL" id="HEU97881.1"/>
    </source>
</evidence>
<dbReference type="PANTHER" id="PTHR30482:SF1">
    <property type="entry name" value="BRANCHED-CHAIN AMINO ACID TRANSPORT PERMEASE PROTEIN LIVM-RELATED"/>
    <property type="match status" value="1"/>
</dbReference>
<dbReference type="GO" id="GO:0005886">
    <property type="term" value="C:plasma membrane"/>
    <property type="evidence" value="ECO:0007669"/>
    <property type="project" value="UniProtKB-SubCell"/>
</dbReference>
<sequence length="355" mass="38899">MPLESLQLLLTIASMTFIYLIVVTSLNLEAGFLGLPNFGKMLAVISGALFTAWFSPRMGVLLYNLAHPGSQIYVTDYVVQSNSIVTTLNPWLAGSPFSAALLFLITISLSSLVGGLIGLISVIPSVRLREDYLGITLLAMAETARVIGYNYEPIAGGTSGVQIPDPFFGFGDSRYLYYVAILAPISAAVFLLYRRMQNSPFGRALKSIRENEDAASSLGKDIVKSRAVTIFIGSATAALAGSLYAYYTLGVIATAYDRFSWTFWPWVMMMLGGMGTNLGPLVGAFTFVTARTLIYTYKQMLSSFLPFNVVWLDYLLLSLSIIFILLIKPNGLIKERPLIFFKVIERKGDASKEKA</sequence>
<feature type="transmembrane region" description="Helical" evidence="6">
    <location>
        <begin position="6"/>
        <end position="26"/>
    </location>
</feature>
<dbReference type="CDD" id="cd06581">
    <property type="entry name" value="TM_PBP1_LivM_like"/>
    <property type="match status" value="1"/>
</dbReference>
<dbReference type="EMBL" id="DSFE01000074">
    <property type="protein sequence ID" value="HEU97881.1"/>
    <property type="molecule type" value="Genomic_DNA"/>
</dbReference>
<keyword evidence="5 6" id="KW-0472">Membrane</keyword>
<dbReference type="AlphaFoldDB" id="A0A7C2Z465"/>
<evidence type="ECO:0000256" key="3">
    <source>
        <dbReference type="ARBA" id="ARBA00022692"/>
    </source>
</evidence>
<gene>
    <name evidence="7" type="ORF">ENO36_03385</name>
</gene>
<keyword evidence="3 6" id="KW-0812">Transmembrane</keyword>
<organism evidence="7">
    <name type="scientific">Fervidicoccus fontis</name>
    <dbReference type="NCBI Taxonomy" id="683846"/>
    <lineage>
        <taxon>Archaea</taxon>
        <taxon>Thermoproteota</taxon>
        <taxon>Thermoprotei</taxon>
        <taxon>Fervidicoccales</taxon>
        <taxon>Fervidicoccaceae</taxon>
        <taxon>Fervidicoccus</taxon>
    </lineage>
</organism>
<evidence type="ECO:0000256" key="2">
    <source>
        <dbReference type="ARBA" id="ARBA00022475"/>
    </source>
</evidence>
<feature type="transmembrane region" description="Helical" evidence="6">
    <location>
        <begin position="175"/>
        <end position="193"/>
    </location>
</feature>
<dbReference type="Proteomes" id="UP000885664">
    <property type="component" value="Unassembled WGS sequence"/>
</dbReference>
<dbReference type="PANTHER" id="PTHR30482">
    <property type="entry name" value="HIGH-AFFINITY BRANCHED-CHAIN AMINO ACID TRANSPORT SYSTEM PERMEASE"/>
    <property type="match status" value="1"/>
</dbReference>